<comment type="caution">
    <text evidence="1">The sequence shown here is derived from an EMBL/GenBank/DDBJ whole genome shotgun (WGS) entry which is preliminary data.</text>
</comment>
<proteinExistence type="predicted"/>
<dbReference type="EMBL" id="JABEQH010000018">
    <property type="protein sequence ID" value="MBB2176857.1"/>
    <property type="molecule type" value="Genomic_DNA"/>
</dbReference>
<dbReference type="AlphaFoldDB" id="A0A7W4J8X6"/>
<name>A0A7W4J8X6_9PROT</name>
<evidence type="ECO:0000313" key="2">
    <source>
        <dbReference type="Proteomes" id="UP000561066"/>
    </source>
</evidence>
<protein>
    <submittedName>
        <fullName evidence="1">Cellulose synthase</fullName>
    </submittedName>
</protein>
<dbReference type="RefSeq" id="WP_182944207.1">
    <property type="nucleotide sequence ID" value="NZ_JABEQH010000018.1"/>
</dbReference>
<sequence length="143" mass="15531">MSADLTLFLREFARAFDEQAGAPARDRFLRGVGARMAERLVLPPCATIEAMEHEMNALLALVGWGRVGLSLDRGRQVLQIRHAGLPTLGGMGVPSGYWLAACLAGVYETWIGRQPDAVGGCAITWRPDQPREGDAFVMEYGSV</sequence>
<organism evidence="1 2">
    <name type="scientific">Gluconacetobacter johannae</name>
    <dbReference type="NCBI Taxonomy" id="112140"/>
    <lineage>
        <taxon>Bacteria</taxon>
        <taxon>Pseudomonadati</taxon>
        <taxon>Pseudomonadota</taxon>
        <taxon>Alphaproteobacteria</taxon>
        <taxon>Acetobacterales</taxon>
        <taxon>Acetobacteraceae</taxon>
        <taxon>Gluconacetobacter</taxon>
    </lineage>
</organism>
<dbReference type="Pfam" id="PF03500">
    <property type="entry name" value="Cellsynth_D"/>
    <property type="match status" value="1"/>
</dbReference>
<accession>A0A7W4J8X6</accession>
<dbReference type="Proteomes" id="UP000561066">
    <property type="component" value="Unassembled WGS sequence"/>
</dbReference>
<dbReference type="InterPro" id="IPR038470">
    <property type="entry name" value="Cellsynth_D_sf"/>
</dbReference>
<keyword evidence="2" id="KW-1185">Reference proteome</keyword>
<dbReference type="PRINTS" id="PR01442">
    <property type="entry name" value="CELLSNTHASED"/>
</dbReference>
<gene>
    <name evidence="1" type="ORF">HLH21_13145</name>
</gene>
<dbReference type="Gene3D" id="3.30.70.2590">
    <property type="match status" value="1"/>
</dbReference>
<reference evidence="1 2" key="1">
    <citation type="submission" date="2020-04" db="EMBL/GenBank/DDBJ databases">
        <title>Description of novel Gluconacetobacter.</title>
        <authorList>
            <person name="Sombolestani A."/>
        </authorList>
    </citation>
    <scope>NUCLEOTIDE SEQUENCE [LARGE SCALE GENOMIC DNA]</scope>
    <source>
        <strain evidence="1 2">LMG 21312</strain>
    </source>
</reference>
<dbReference type="GO" id="GO:0030244">
    <property type="term" value="P:cellulose biosynthetic process"/>
    <property type="evidence" value="ECO:0007669"/>
    <property type="project" value="InterPro"/>
</dbReference>
<evidence type="ECO:0000313" key="1">
    <source>
        <dbReference type="EMBL" id="MBB2176857.1"/>
    </source>
</evidence>
<dbReference type="InterPro" id="IPR022798">
    <property type="entry name" value="BcsD_bac"/>
</dbReference>